<comment type="caution">
    <text evidence="3">The sequence shown here is derived from an EMBL/GenBank/DDBJ whole genome shotgun (WGS) entry which is preliminary data.</text>
</comment>
<feature type="transmembrane region" description="Helical" evidence="1">
    <location>
        <begin position="12"/>
        <end position="30"/>
    </location>
</feature>
<dbReference type="Pfam" id="PF20029">
    <property type="entry name" value="DUF6436"/>
    <property type="match status" value="1"/>
</dbReference>
<keyword evidence="1" id="KW-0472">Membrane</keyword>
<evidence type="ECO:0000313" key="3">
    <source>
        <dbReference type="EMBL" id="MCP1340303.1"/>
    </source>
</evidence>
<evidence type="ECO:0000313" key="4">
    <source>
        <dbReference type="Proteomes" id="UP001139474"/>
    </source>
</evidence>
<dbReference type="InterPro" id="IPR045494">
    <property type="entry name" value="DUF6436"/>
</dbReference>
<evidence type="ECO:0000259" key="2">
    <source>
        <dbReference type="Pfam" id="PF20029"/>
    </source>
</evidence>
<evidence type="ECO:0000256" key="1">
    <source>
        <dbReference type="SAM" id="Phobius"/>
    </source>
</evidence>
<name>A0A9X2JSX2_9GAMM</name>
<dbReference type="EMBL" id="JAMZDE010000008">
    <property type="protein sequence ID" value="MCP1340303.1"/>
    <property type="molecule type" value="Genomic_DNA"/>
</dbReference>
<feature type="domain" description="DUF6436" evidence="2">
    <location>
        <begin position="63"/>
        <end position="179"/>
    </location>
</feature>
<dbReference type="Proteomes" id="UP001139474">
    <property type="component" value="Unassembled WGS sequence"/>
</dbReference>
<dbReference type="RefSeq" id="WP_253620152.1">
    <property type="nucleotide sequence ID" value="NZ_JAMZDE010000008.1"/>
</dbReference>
<keyword evidence="1" id="KW-0812">Transmembrane</keyword>
<sequence>MKSGKARSRWLIIAVVAWFGLVLLGISYLLEQRLVWFDEKGELLELSNNEKLEPQLVTELTRLGYSLAGSVFHVTSRDCSCNWRSSGHMASVKRKVAESGGENRVIDIDQYPALKRFVPATPAIIMFNKSSKLIYIGPYADGAFCTIESSFVEELIPSVSKESAAPKWVNTVAKGCYCKV</sequence>
<proteinExistence type="predicted"/>
<organism evidence="3 4">
    <name type="scientific">Idiomarina rhizosphaerae</name>
    <dbReference type="NCBI Taxonomy" id="2961572"/>
    <lineage>
        <taxon>Bacteria</taxon>
        <taxon>Pseudomonadati</taxon>
        <taxon>Pseudomonadota</taxon>
        <taxon>Gammaproteobacteria</taxon>
        <taxon>Alteromonadales</taxon>
        <taxon>Idiomarinaceae</taxon>
        <taxon>Idiomarina</taxon>
    </lineage>
</organism>
<accession>A0A9X2JSX2</accession>
<gene>
    <name evidence="3" type="ORF">NJR55_11955</name>
</gene>
<protein>
    <submittedName>
        <fullName evidence="3">DUF6436 domain-containing protein</fullName>
    </submittedName>
</protein>
<keyword evidence="4" id="KW-1185">Reference proteome</keyword>
<dbReference type="AlphaFoldDB" id="A0A9X2JSX2"/>
<reference evidence="3" key="1">
    <citation type="submission" date="2022-06" db="EMBL/GenBank/DDBJ databases">
        <title>Idiomarina rhizosphaerae M1R2S28.</title>
        <authorList>
            <person name="Sun J.-Q."/>
            <person name="Li L.-F."/>
        </authorList>
    </citation>
    <scope>NUCLEOTIDE SEQUENCE</scope>
    <source>
        <strain evidence="3">M1R2S28</strain>
    </source>
</reference>
<keyword evidence="1" id="KW-1133">Transmembrane helix</keyword>